<keyword evidence="3" id="KW-0234">DNA repair</keyword>
<dbReference type="PANTHER" id="PTHR43003">
    <property type="entry name" value="DNA-3-METHYLADENINE GLYCOSYLASE"/>
    <property type="match status" value="1"/>
</dbReference>
<dbReference type="InterPro" id="IPR051912">
    <property type="entry name" value="Alkylbase_DNA_Glycosylase/TA"/>
</dbReference>
<gene>
    <name evidence="5" type="ORF">BGTH12_LOCUS6582</name>
</gene>
<evidence type="ECO:0000313" key="5">
    <source>
        <dbReference type="EMBL" id="CAD6505224.1"/>
    </source>
</evidence>
<organism evidence="5 6">
    <name type="scientific">Blumeria graminis f. sp. triticale</name>
    <dbReference type="NCBI Taxonomy" id="1689686"/>
    <lineage>
        <taxon>Eukaryota</taxon>
        <taxon>Fungi</taxon>
        <taxon>Dikarya</taxon>
        <taxon>Ascomycota</taxon>
        <taxon>Pezizomycotina</taxon>
        <taxon>Leotiomycetes</taxon>
        <taxon>Erysiphales</taxon>
        <taxon>Erysiphaceae</taxon>
        <taxon>Blumeria</taxon>
    </lineage>
</organism>
<dbReference type="GO" id="GO:0008725">
    <property type="term" value="F:DNA-3-methyladenine glycosylase activity"/>
    <property type="evidence" value="ECO:0007669"/>
    <property type="project" value="TreeGrafter"/>
</dbReference>
<sequence length="344" mass="39248">MFPRRSTRLNESKLDIQTLENPLATSYYVQKKKSEIKPRRGANSYKDLKTPSKLKRKKVIDSISKSISKEPSLVSFVYEDKPVHPKVKSNTECYSTNYNHDSKSPTLSVAQYDSTDILEKAKAHLISVEPKLKNIIERYPCDLFSPESIRCKVEPFKALSCSIISQQVSTAAAKSIQNRFVALFNPLTRDITHHDFPTPSQIYSTSHSLLRTAGLSLRKTEYIKGLAEKFCTGEIDATMLYNAPYEQVYDTLIKVRGLGKWSIEMFACFGLKHIDIFSTGDLGIQKNMAASIGREISDLKVKSGKWKYMNESEMQQIAEKFKPYRSVYMWYIWKMSKSTDAPGL</sequence>
<evidence type="ECO:0000313" key="6">
    <source>
        <dbReference type="Proteomes" id="UP000683417"/>
    </source>
</evidence>
<protein>
    <submittedName>
        <fullName evidence="5">BgTH12-07980</fullName>
    </submittedName>
</protein>
<dbReference type="InterPro" id="IPR003265">
    <property type="entry name" value="HhH-GPD_domain"/>
</dbReference>
<accession>A0A9W4GH20</accession>
<dbReference type="PANTHER" id="PTHR43003:SF5">
    <property type="entry name" value="DNA-3-METHYLADENINE GLYCOSYLASE"/>
    <property type="match status" value="1"/>
</dbReference>
<dbReference type="Pfam" id="PF00730">
    <property type="entry name" value="HhH-GPD"/>
    <property type="match status" value="1"/>
</dbReference>
<feature type="domain" description="HhH-GPD" evidence="4">
    <location>
        <begin position="164"/>
        <end position="337"/>
    </location>
</feature>
<dbReference type="Proteomes" id="UP000683417">
    <property type="component" value="Unassembled WGS sequence"/>
</dbReference>
<proteinExistence type="inferred from homology"/>
<dbReference type="GO" id="GO:0005634">
    <property type="term" value="C:nucleus"/>
    <property type="evidence" value="ECO:0007669"/>
    <property type="project" value="TreeGrafter"/>
</dbReference>
<dbReference type="GO" id="GO:0032993">
    <property type="term" value="C:protein-DNA complex"/>
    <property type="evidence" value="ECO:0007669"/>
    <property type="project" value="TreeGrafter"/>
</dbReference>
<evidence type="ECO:0000256" key="3">
    <source>
        <dbReference type="ARBA" id="ARBA00023204"/>
    </source>
</evidence>
<comment type="caution">
    <text evidence="5">The sequence shown here is derived from an EMBL/GenBank/DDBJ whole genome shotgun (WGS) entry which is preliminary data.</text>
</comment>
<reference evidence="5" key="1">
    <citation type="submission" date="2020-10" db="EMBL/GenBank/DDBJ databases">
        <authorList>
            <person name="Muller C M."/>
        </authorList>
    </citation>
    <scope>NUCLEOTIDE SEQUENCE</scope>
    <source>
        <strain evidence="5">THUN-12</strain>
    </source>
</reference>
<dbReference type="EMBL" id="CAJHIT010000009">
    <property type="protein sequence ID" value="CAD6505224.1"/>
    <property type="molecule type" value="Genomic_DNA"/>
</dbReference>
<keyword evidence="2" id="KW-0227">DNA damage</keyword>
<evidence type="ECO:0000256" key="2">
    <source>
        <dbReference type="ARBA" id="ARBA00022763"/>
    </source>
</evidence>
<dbReference type="FunFam" id="1.10.340.30:FF:000004">
    <property type="entry name" value="DNA-3-methyladenine glycosylase II"/>
    <property type="match status" value="1"/>
</dbReference>
<dbReference type="CDD" id="cd00056">
    <property type="entry name" value="ENDO3c"/>
    <property type="match status" value="1"/>
</dbReference>
<dbReference type="GO" id="GO:0032131">
    <property type="term" value="F:alkylated DNA binding"/>
    <property type="evidence" value="ECO:0007669"/>
    <property type="project" value="TreeGrafter"/>
</dbReference>
<dbReference type="GO" id="GO:0006307">
    <property type="term" value="P:DNA alkylation repair"/>
    <property type="evidence" value="ECO:0007669"/>
    <property type="project" value="TreeGrafter"/>
</dbReference>
<evidence type="ECO:0000256" key="1">
    <source>
        <dbReference type="ARBA" id="ARBA00010817"/>
    </source>
</evidence>
<dbReference type="GO" id="GO:0043916">
    <property type="term" value="F:DNA-7-methylguanine glycosylase activity"/>
    <property type="evidence" value="ECO:0007669"/>
    <property type="project" value="TreeGrafter"/>
</dbReference>
<dbReference type="AlphaFoldDB" id="A0A9W4GH20"/>
<evidence type="ECO:0000259" key="4">
    <source>
        <dbReference type="SMART" id="SM00478"/>
    </source>
</evidence>
<comment type="similarity">
    <text evidence="1">Belongs to the alkylbase DNA glycosidase AlkA family.</text>
</comment>
<dbReference type="GO" id="GO:0006285">
    <property type="term" value="P:base-excision repair, AP site formation"/>
    <property type="evidence" value="ECO:0007669"/>
    <property type="project" value="TreeGrafter"/>
</dbReference>
<dbReference type="SMART" id="SM00478">
    <property type="entry name" value="ENDO3c"/>
    <property type="match status" value="1"/>
</dbReference>
<name>A0A9W4GH20_BLUGR</name>